<accession>A0ABU1IUL2</accession>
<organism evidence="1 2">
    <name type="scientific">Paenibacillus hunanensis</name>
    <dbReference type="NCBI Taxonomy" id="539262"/>
    <lineage>
        <taxon>Bacteria</taxon>
        <taxon>Bacillati</taxon>
        <taxon>Bacillota</taxon>
        <taxon>Bacilli</taxon>
        <taxon>Bacillales</taxon>
        <taxon>Paenibacillaceae</taxon>
        <taxon>Paenibacillus</taxon>
    </lineage>
</organism>
<reference evidence="1 2" key="1">
    <citation type="submission" date="2023-07" db="EMBL/GenBank/DDBJ databases">
        <title>Genomic Encyclopedia of Type Strains, Phase IV (KMG-IV): sequencing the most valuable type-strain genomes for metagenomic binning, comparative biology and taxonomic classification.</title>
        <authorList>
            <person name="Goeker M."/>
        </authorList>
    </citation>
    <scope>NUCLEOTIDE SEQUENCE [LARGE SCALE GENOMIC DNA]</scope>
    <source>
        <strain evidence="1 2">DSM 22170</strain>
    </source>
</reference>
<dbReference type="RefSeq" id="WP_188775564.1">
    <property type="nucleotide sequence ID" value="NZ_BMMB01000004.1"/>
</dbReference>
<name>A0ABU1IUL2_9BACL</name>
<evidence type="ECO:0000313" key="2">
    <source>
        <dbReference type="Proteomes" id="UP001185028"/>
    </source>
</evidence>
<protein>
    <submittedName>
        <fullName evidence="1">Uncharacterized protein</fullName>
    </submittedName>
</protein>
<proteinExistence type="predicted"/>
<comment type="caution">
    <text evidence="1">The sequence shown here is derived from an EMBL/GenBank/DDBJ whole genome shotgun (WGS) entry which is preliminary data.</text>
</comment>
<gene>
    <name evidence="1" type="ORF">JOC58_000843</name>
</gene>
<dbReference type="Proteomes" id="UP001185028">
    <property type="component" value="Unassembled WGS sequence"/>
</dbReference>
<sequence>MTDETTYDELMEWFTMRREIEFLYKGVSYAFLSVKGGFMLVRENRIVTDVYVDYMVLAHEVAIDGVLFLELFKKQEIEITMVF</sequence>
<keyword evidence="2" id="KW-1185">Reference proteome</keyword>
<evidence type="ECO:0000313" key="1">
    <source>
        <dbReference type="EMBL" id="MDR6242958.1"/>
    </source>
</evidence>
<dbReference type="EMBL" id="JAVDQH010000003">
    <property type="protein sequence ID" value="MDR6242958.1"/>
    <property type="molecule type" value="Genomic_DNA"/>
</dbReference>